<feature type="region of interest" description="Disordered" evidence="1">
    <location>
        <begin position="44"/>
        <end position="67"/>
    </location>
</feature>
<protein>
    <submittedName>
        <fullName evidence="2">DUF4177 domain-containing protein</fullName>
    </submittedName>
</protein>
<evidence type="ECO:0000256" key="1">
    <source>
        <dbReference type="SAM" id="MobiDB-lite"/>
    </source>
</evidence>
<proteinExistence type="predicted"/>
<comment type="caution">
    <text evidence="2">The sequence shown here is derived from an EMBL/GenBank/DDBJ whole genome shotgun (WGS) entry which is preliminary data.</text>
</comment>
<organism evidence="2 3">
    <name type="scientific">Halobium palmae</name>
    <dbReference type="NCBI Taxonomy" id="1776492"/>
    <lineage>
        <taxon>Archaea</taxon>
        <taxon>Methanobacteriati</taxon>
        <taxon>Methanobacteriota</taxon>
        <taxon>Stenosarchaea group</taxon>
        <taxon>Halobacteria</taxon>
        <taxon>Halobacteriales</taxon>
        <taxon>Haloferacaceae</taxon>
        <taxon>Halobium</taxon>
    </lineage>
</organism>
<evidence type="ECO:0000313" key="3">
    <source>
        <dbReference type="Proteomes" id="UP001596328"/>
    </source>
</evidence>
<accession>A0ABD5RZQ3</accession>
<keyword evidence="3" id="KW-1185">Reference proteome</keyword>
<dbReference type="Proteomes" id="UP001596328">
    <property type="component" value="Unassembled WGS sequence"/>
</dbReference>
<sequence length="67" mass="7279">MSEWEYKIVSLDSGGLLGGGDEVTEPQLNELGARGWELAASLTGSERSLGGRPKSRTEALVFKRQKE</sequence>
<reference evidence="2 3" key="1">
    <citation type="journal article" date="2019" name="Int. J. Syst. Evol. Microbiol.">
        <title>The Global Catalogue of Microorganisms (GCM) 10K type strain sequencing project: providing services to taxonomists for standard genome sequencing and annotation.</title>
        <authorList>
            <consortium name="The Broad Institute Genomics Platform"/>
            <consortium name="The Broad Institute Genome Sequencing Center for Infectious Disease"/>
            <person name="Wu L."/>
            <person name="Ma J."/>
        </authorList>
    </citation>
    <scope>NUCLEOTIDE SEQUENCE [LARGE SCALE GENOMIC DNA]</scope>
    <source>
        <strain evidence="2 3">NBRC 111368</strain>
    </source>
</reference>
<dbReference type="EMBL" id="JBHSWU010000262">
    <property type="protein sequence ID" value="MFC6724729.1"/>
    <property type="molecule type" value="Genomic_DNA"/>
</dbReference>
<dbReference type="AlphaFoldDB" id="A0ABD5RZQ3"/>
<dbReference type="Pfam" id="PF13783">
    <property type="entry name" value="DUF4177"/>
    <property type="match status" value="1"/>
</dbReference>
<dbReference type="InterPro" id="IPR025234">
    <property type="entry name" value="YjzH-like"/>
</dbReference>
<name>A0ABD5RZQ3_9EURY</name>
<evidence type="ECO:0000313" key="2">
    <source>
        <dbReference type="EMBL" id="MFC6724729.1"/>
    </source>
</evidence>
<gene>
    <name evidence="2" type="ORF">ACFQE1_10145</name>
</gene>